<reference evidence="2 3" key="1">
    <citation type="journal article" date="2014" name="Genome Announc.">
        <title>Draft Genome Sequence of the Boron-Tolerant and Moderately Halotolerant Bacterium Gracilibacillus boraciitolerans JCM 21714T.</title>
        <authorList>
            <person name="Ahmed I."/>
            <person name="Oshima K."/>
            <person name="Suda W."/>
            <person name="Kitamura K."/>
            <person name="Iida T."/>
            <person name="Ohmori Y."/>
            <person name="Fujiwara T."/>
            <person name="Hattori M."/>
            <person name="Ohkuma M."/>
        </authorList>
    </citation>
    <scope>NUCLEOTIDE SEQUENCE [LARGE SCALE GENOMIC DNA]</scope>
    <source>
        <strain evidence="2 3">JCM 21714</strain>
    </source>
</reference>
<dbReference type="Proteomes" id="UP000019102">
    <property type="component" value="Unassembled WGS sequence"/>
</dbReference>
<organism evidence="2 3">
    <name type="scientific">Gracilibacillus boraciitolerans JCM 21714</name>
    <dbReference type="NCBI Taxonomy" id="1298598"/>
    <lineage>
        <taxon>Bacteria</taxon>
        <taxon>Bacillati</taxon>
        <taxon>Bacillota</taxon>
        <taxon>Bacilli</taxon>
        <taxon>Bacillales</taxon>
        <taxon>Bacillaceae</taxon>
        <taxon>Gracilibacillus</taxon>
    </lineage>
</organism>
<dbReference type="STRING" id="1298598.JCM21714_4369"/>
<dbReference type="EMBL" id="BAVS01000041">
    <property type="protein sequence ID" value="GAE95157.1"/>
    <property type="molecule type" value="Genomic_DNA"/>
</dbReference>
<keyword evidence="1" id="KW-0812">Transmembrane</keyword>
<dbReference type="AlphaFoldDB" id="W4VPM6"/>
<feature type="transmembrane region" description="Helical" evidence="1">
    <location>
        <begin position="24"/>
        <end position="43"/>
    </location>
</feature>
<comment type="caution">
    <text evidence="2">The sequence shown here is derived from an EMBL/GenBank/DDBJ whole genome shotgun (WGS) entry which is preliminary data.</text>
</comment>
<keyword evidence="3" id="KW-1185">Reference proteome</keyword>
<keyword evidence="1" id="KW-1133">Transmembrane helix</keyword>
<evidence type="ECO:0000256" key="1">
    <source>
        <dbReference type="SAM" id="Phobius"/>
    </source>
</evidence>
<evidence type="ECO:0000313" key="2">
    <source>
        <dbReference type="EMBL" id="GAE95157.1"/>
    </source>
</evidence>
<evidence type="ECO:0000313" key="3">
    <source>
        <dbReference type="Proteomes" id="UP000019102"/>
    </source>
</evidence>
<accession>W4VPM6</accession>
<gene>
    <name evidence="2" type="ORF">JCM21714_4369</name>
</gene>
<name>W4VPM6_9BACI</name>
<proteinExistence type="predicted"/>
<dbReference type="RefSeq" id="WP_369403637.1">
    <property type="nucleotide sequence ID" value="NZ_BAVS01000041.1"/>
</dbReference>
<protein>
    <submittedName>
        <fullName evidence="2">Uncharacterized protein</fullName>
    </submittedName>
</protein>
<sequence length="88" mass="9998">MVNQQTTYRIQQKRDKKRKRRKRLLFLLLPVIIIGIAIGIYLTNLFQTAKGVLDDSYAADGRENGSALRDGGETIDLKQGVYPSYLLV</sequence>
<keyword evidence="1" id="KW-0472">Membrane</keyword>